<protein>
    <submittedName>
        <fullName evidence="4">C2H2-type domain-containing protein</fullName>
    </submittedName>
</protein>
<dbReference type="PROSITE" id="PS50157">
    <property type="entry name" value="ZINC_FINGER_C2H2_2"/>
    <property type="match status" value="1"/>
</dbReference>
<dbReference type="CDD" id="cd18809">
    <property type="entry name" value="SF1_C_RecD"/>
    <property type="match status" value="1"/>
</dbReference>
<dbReference type="InterPro" id="IPR013087">
    <property type="entry name" value="Znf_C2H2_type"/>
</dbReference>
<keyword evidence="1" id="KW-0863">Zinc-finger</keyword>
<feature type="domain" description="C2H2-type" evidence="2">
    <location>
        <begin position="252"/>
        <end position="279"/>
    </location>
</feature>
<dbReference type="Proteomes" id="UP000095281">
    <property type="component" value="Unplaced"/>
</dbReference>
<keyword evidence="1" id="KW-0862">Zinc</keyword>
<dbReference type="InterPro" id="IPR027417">
    <property type="entry name" value="P-loop_NTPase"/>
</dbReference>
<accession>A0A1I8B891</accession>
<evidence type="ECO:0000259" key="2">
    <source>
        <dbReference type="PROSITE" id="PS50157"/>
    </source>
</evidence>
<dbReference type="GO" id="GO:0008270">
    <property type="term" value="F:zinc ion binding"/>
    <property type="evidence" value="ECO:0007669"/>
    <property type="project" value="UniProtKB-KW"/>
</dbReference>
<sequence length="308" mass="36118">MTINKAQGQTLERVGIDLRKEVFGHGQLYVALSRARSWNMIKVKLDDSNSDRKIKNKRTPEAHSLMARRLKIKAHAVLLERNTVYSRDVANTEVQSIRDLGILIDNKLKFTEHISNIIKSAYYRMRLLFKYLKTRSIKIWKSVYTSYIRSLLEYSTVNWSPNSKKDINRLEKCQKFYTKIALKKCRLPYIRYQNRLTLFELPTLENRRKILDLVTIYKIINGYTCLDPKSLFNFSERSSSRHRDACRAAPNLACVICTRRFNTPMGLGVHQRMHAAENVREANFRCRMDAQFHRLGAAIRESPEQLID</sequence>
<proteinExistence type="predicted"/>
<dbReference type="WBParaSite" id="MhA1_Contig1543.frz3.gene3">
    <property type="protein sequence ID" value="MhA1_Contig1543.frz3.gene3"/>
    <property type="gene ID" value="MhA1_Contig1543.frz3.gene3"/>
</dbReference>
<organism evidence="3 4">
    <name type="scientific">Meloidogyne hapla</name>
    <name type="common">Root-knot nematode worm</name>
    <dbReference type="NCBI Taxonomy" id="6305"/>
    <lineage>
        <taxon>Eukaryota</taxon>
        <taxon>Metazoa</taxon>
        <taxon>Ecdysozoa</taxon>
        <taxon>Nematoda</taxon>
        <taxon>Chromadorea</taxon>
        <taxon>Rhabditida</taxon>
        <taxon>Tylenchina</taxon>
        <taxon>Tylenchomorpha</taxon>
        <taxon>Tylenchoidea</taxon>
        <taxon>Meloidogynidae</taxon>
        <taxon>Meloidogyninae</taxon>
        <taxon>Meloidogyne</taxon>
    </lineage>
</organism>
<keyword evidence="1" id="KW-0479">Metal-binding</keyword>
<dbReference type="SUPFAM" id="SSF52540">
    <property type="entry name" value="P-loop containing nucleoside triphosphate hydrolases"/>
    <property type="match status" value="1"/>
</dbReference>
<reference evidence="4" key="1">
    <citation type="submission" date="2016-11" db="UniProtKB">
        <authorList>
            <consortium name="WormBaseParasite"/>
        </authorList>
    </citation>
    <scope>IDENTIFICATION</scope>
</reference>
<dbReference type="PRINTS" id="PR01345">
    <property type="entry name" value="CERVTRCPTASE"/>
</dbReference>
<dbReference type="PROSITE" id="PS00028">
    <property type="entry name" value="ZINC_FINGER_C2H2_1"/>
    <property type="match status" value="1"/>
</dbReference>
<name>A0A1I8B891_MELHA</name>
<keyword evidence="3" id="KW-1185">Reference proteome</keyword>
<evidence type="ECO:0000313" key="3">
    <source>
        <dbReference type="Proteomes" id="UP000095281"/>
    </source>
</evidence>
<dbReference type="PANTHER" id="PTHR21459:SF2">
    <property type="entry name" value="PROTEIN CBG08968"/>
    <property type="match status" value="1"/>
</dbReference>
<dbReference type="AlphaFoldDB" id="A0A1I8B891"/>
<evidence type="ECO:0000256" key="1">
    <source>
        <dbReference type="PROSITE-ProRule" id="PRU00042"/>
    </source>
</evidence>
<dbReference type="PANTHER" id="PTHR21459">
    <property type="entry name" value="PROTEIN CBG08968"/>
    <property type="match status" value="1"/>
</dbReference>
<evidence type="ECO:0000313" key="4">
    <source>
        <dbReference type="WBParaSite" id="MhA1_Contig1543.frz3.gene3"/>
    </source>
</evidence>